<name>A0A084B1C7_STACB</name>
<dbReference type="InterPro" id="IPR052917">
    <property type="entry name" value="Stress-Dev_Protein"/>
</dbReference>
<gene>
    <name evidence="3" type="ORF">S7711_08551</name>
</gene>
<dbReference type="PANTHER" id="PTHR34818">
    <property type="entry name" value="PROTEIN BLI-3"/>
    <property type="match status" value="1"/>
</dbReference>
<dbReference type="HOGENOM" id="CLU_091428_0_0_1"/>
<feature type="domain" description="General stress protein FMN-binding split barrel" evidence="2">
    <location>
        <begin position="30"/>
        <end position="182"/>
    </location>
</feature>
<keyword evidence="4" id="KW-1185">Reference proteome</keyword>
<sequence length="205" mass="22002">MSFSNASTGDKPADPYKAANADSVDTKTKIDDLVEFIQRCKFGMMTTHEAATSNLVSRCMALAATETGGLDLLFHTNTESGKTNDLSSDPHVNISFLNSSGEWASVSGQTSIITDRSLVKQHYTPTLKAWLGDLGDGVHDGSENDPRIGIIRVKTTTAVYAITGKNILGRVAEIAQGAVTGQPASVNKLREISDSEVKEWRSMHA</sequence>
<protein>
    <recommendedName>
        <fullName evidence="2">General stress protein FMN-binding split barrel domain-containing protein</fullName>
    </recommendedName>
</protein>
<dbReference type="SUPFAM" id="SSF50475">
    <property type="entry name" value="FMN-binding split barrel"/>
    <property type="match status" value="1"/>
</dbReference>
<evidence type="ECO:0000313" key="3">
    <source>
        <dbReference type="EMBL" id="KEY71356.1"/>
    </source>
</evidence>
<dbReference type="PANTHER" id="PTHR34818:SF1">
    <property type="entry name" value="PROTEIN BLI-3"/>
    <property type="match status" value="1"/>
</dbReference>
<dbReference type="Proteomes" id="UP000028045">
    <property type="component" value="Unassembled WGS sequence"/>
</dbReference>
<dbReference type="EMBL" id="KL648311">
    <property type="protein sequence ID" value="KEY71356.1"/>
    <property type="molecule type" value="Genomic_DNA"/>
</dbReference>
<accession>A0A084B1C7</accession>
<dbReference type="InterPro" id="IPR038725">
    <property type="entry name" value="YdaG_split_barrel_FMN-bd"/>
</dbReference>
<dbReference type="Pfam" id="PF16242">
    <property type="entry name" value="Pyrid_ox_like"/>
    <property type="match status" value="1"/>
</dbReference>
<dbReference type="InterPro" id="IPR012349">
    <property type="entry name" value="Split_barrel_FMN-bd"/>
</dbReference>
<evidence type="ECO:0000256" key="1">
    <source>
        <dbReference type="SAM" id="MobiDB-lite"/>
    </source>
</evidence>
<evidence type="ECO:0000313" key="4">
    <source>
        <dbReference type="Proteomes" id="UP000028045"/>
    </source>
</evidence>
<dbReference type="Gene3D" id="2.30.110.10">
    <property type="entry name" value="Electron Transport, Fmn-binding Protein, Chain A"/>
    <property type="match status" value="1"/>
</dbReference>
<proteinExistence type="predicted"/>
<reference evidence="3 4" key="1">
    <citation type="journal article" date="2014" name="BMC Genomics">
        <title>Comparative genome sequencing reveals chemotype-specific gene clusters in the toxigenic black mold Stachybotrys.</title>
        <authorList>
            <person name="Semeiks J."/>
            <person name="Borek D."/>
            <person name="Otwinowski Z."/>
            <person name="Grishin N.V."/>
        </authorList>
    </citation>
    <scope>NUCLEOTIDE SEQUENCE [LARGE SCALE GENOMIC DNA]</scope>
    <source>
        <strain evidence="4">CBS 109288 / IBT 7711</strain>
    </source>
</reference>
<dbReference type="AlphaFoldDB" id="A0A084B1C7"/>
<dbReference type="OrthoDB" id="434253at2759"/>
<organism evidence="3 4">
    <name type="scientific">Stachybotrys chartarum (strain CBS 109288 / IBT 7711)</name>
    <name type="common">Toxic black mold</name>
    <name type="synonym">Stilbospora chartarum</name>
    <dbReference type="NCBI Taxonomy" id="1280523"/>
    <lineage>
        <taxon>Eukaryota</taxon>
        <taxon>Fungi</taxon>
        <taxon>Dikarya</taxon>
        <taxon>Ascomycota</taxon>
        <taxon>Pezizomycotina</taxon>
        <taxon>Sordariomycetes</taxon>
        <taxon>Hypocreomycetidae</taxon>
        <taxon>Hypocreales</taxon>
        <taxon>Stachybotryaceae</taxon>
        <taxon>Stachybotrys</taxon>
    </lineage>
</organism>
<feature type="region of interest" description="Disordered" evidence="1">
    <location>
        <begin position="1"/>
        <end position="20"/>
    </location>
</feature>
<evidence type="ECO:0000259" key="2">
    <source>
        <dbReference type="Pfam" id="PF16242"/>
    </source>
</evidence>